<organism evidence="4 5">
    <name type="scientific">Rubroshorea leprosula</name>
    <dbReference type="NCBI Taxonomy" id="152421"/>
    <lineage>
        <taxon>Eukaryota</taxon>
        <taxon>Viridiplantae</taxon>
        <taxon>Streptophyta</taxon>
        <taxon>Embryophyta</taxon>
        <taxon>Tracheophyta</taxon>
        <taxon>Spermatophyta</taxon>
        <taxon>Magnoliopsida</taxon>
        <taxon>eudicotyledons</taxon>
        <taxon>Gunneridae</taxon>
        <taxon>Pentapetalae</taxon>
        <taxon>rosids</taxon>
        <taxon>malvids</taxon>
        <taxon>Malvales</taxon>
        <taxon>Dipterocarpaceae</taxon>
        <taxon>Rubroshorea</taxon>
    </lineage>
</organism>
<sequence>MKKFIRKLSRAKAARSLRFSIFGHEKMAKEKQRSDVPKGYFPIYAGVEEVQRFVVSAKLLSYPIFVELLKKSYQEYGYEQGGVLRIPIQVFVFEHFLDSLKRGQKPLTLDEMNL</sequence>
<dbReference type="GO" id="GO:0009733">
    <property type="term" value="P:response to auxin"/>
    <property type="evidence" value="ECO:0007669"/>
    <property type="project" value="InterPro"/>
</dbReference>
<evidence type="ECO:0000313" key="4">
    <source>
        <dbReference type="EMBL" id="GKV09628.1"/>
    </source>
</evidence>
<keyword evidence="2" id="KW-0217">Developmental protein</keyword>
<protein>
    <submittedName>
        <fullName evidence="4">Uncharacterized protein</fullName>
    </submittedName>
</protein>
<dbReference type="InterPro" id="IPR003676">
    <property type="entry name" value="SAUR_fam"/>
</dbReference>
<dbReference type="Pfam" id="PF02519">
    <property type="entry name" value="Auxin_inducible"/>
    <property type="match status" value="1"/>
</dbReference>
<comment type="caution">
    <text evidence="4">The sequence shown here is derived from an EMBL/GenBank/DDBJ whole genome shotgun (WGS) entry which is preliminary data.</text>
</comment>
<gene>
    <name evidence="4" type="ORF">SLEP1_g21099</name>
</gene>
<evidence type="ECO:0000256" key="3">
    <source>
        <dbReference type="ARBA" id="ARBA00022604"/>
    </source>
</evidence>
<dbReference type="AlphaFoldDB" id="A0AAV5JAW3"/>
<evidence type="ECO:0000256" key="1">
    <source>
        <dbReference type="ARBA" id="ARBA00006974"/>
    </source>
</evidence>
<keyword evidence="3" id="KW-0341">Growth regulation</keyword>
<evidence type="ECO:0000256" key="2">
    <source>
        <dbReference type="ARBA" id="ARBA00022473"/>
    </source>
</evidence>
<dbReference type="PANTHER" id="PTHR31374">
    <property type="entry name" value="AUXIN-INDUCED PROTEIN-LIKE-RELATED"/>
    <property type="match status" value="1"/>
</dbReference>
<name>A0AAV5JAW3_9ROSI</name>
<dbReference type="Proteomes" id="UP001054252">
    <property type="component" value="Unassembled WGS sequence"/>
</dbReference>
<comment type="similarity">
    <text evidence="1">Belongs to the ARG7 family.</text>
</comment>
<accession>A0AAV5JAW3</accession>
<reference evidence="4 5" key="1">
    <citation type="journal article" date="2021" name="Commun. Biol.">
        <title>The genome of Shorea leprosula (Dipterocarpaceae) highlights the ecological relevance of drought in aseasonal tropical rainforests.</title>
        <authorList>
            <person name="Ng K.K.S."/>
            <person name="Kobayashi M.J."/>
            <person name="Fawcett J.A."/>
            <person name="Hatakeyama M."/>
            <person name="Paape T."/>
            <person name="Ng C.H."/>
            <person name="Ang C.C."/>
            <person name="Tnah L.H."/>
            <person name="Lee C.T."/>
            <person name="Nishiyama T."/>
            <person name="Sese J."/>
            <person name="O'Brien M.J."/>
            <person name="Copetti D."/>
            <person name="Mohd Noor M.I."/>
            <person name="Ong R.C."/>
            <person name="Putra M."/>
            <person name="Sireger I.Z."/>
            <person name="Indrioko S."/>
            <person name="Kosugi Y."/>
            <person name="Izuno A."/>
            <person name="Isagi Y."/>
            <person name="Lee S.L."/>
            <person name="Shimizu K.K."/>
        </authorList>
    </citation>
    <scope>NUCLEOTIDE SEQUENCE [LARGE SCALE GENOMIC DNA]</scope>
    <source>
        <strain evidence="4">214</strain>
    </source>
</reference>
<dbReference type="EMBL" id="BPVZ01000031">
    <property type="protein sequence ID" value="GKV09628.1"/>
    <property type="molecule type" value="Genomic_DNA"/>
</dbReference>
<dbReference type="PANTHER" id="PTHR31374:SF198">
    <property type="entry name" value="AUXIN-RESPONSIVE PROTEIN SAUR72"/>
    <property type="match status" value="1"/>
</dbReference>
<proteinExistence type="inferred from homology"/>
<evidence type="ECO:0000313" key="5">
    <source>
        <dbReference type="Proteomes" id="UP001054252"/>
    </source>
</evidence>
<keyword evidence="5" id="KW-1185">Reference proteome</keyword>